<dbReference type="InterPro" id="IPR011701">
    <property type="entry name" value="MFS"/>
</dbReference>
<evidence type="ECO:0000256" key="1">
    <source>
        <dbReference type="ARBA" id="ARBA00022692"/>
    </source>
</evidence>
<keyword evidence="1 4" id="KW-0812">Transmembrane</keyword>
<keyword evidence="7" id="KW-1185">Reference proteome</keyword>
<evidence type="ECO:0000256" key="3">
    <source>
        <dbReference type="ARBA" id="ARBA00023136"/>
    </source>
</evidence>
<dbReference type="GO" id="GO:0022857">
    <property type="term" value="F:transmembrane transporter activity"/>
    <property type="evidence" value="ECO:0007669"/>
    <property type="project" value="InterPro"/>
</dbReference>
<dbReference type="Proteomes" id="UP001205843">
    <property type="component" value="Unassembled WGS sequence"/>
</dbReference>
<dbReference type="InterPro" id="IPR052952">
    <property type="entry name" value="MFS-Transporter"/>
</dbReference>
<dbReference type="Gene3D" id="1.20.1250.20">
    <property type="entry name" value="MFS general substrate transporter like domains"/>
    <property type="match status" value="2"/>
</dbReference>
<feature type="transmembrane region" description="Helical" evidence="4">
    <location>
        <begin position="283"/>
        <end position="302"/>
    </location>
</feature>
<evidence type="ECO:0000313" key="7">
    <source>
        <dbReference type="Proteomes" id="UP001205843"/>
    </source>
</evidence>
<name>A0AAE3KA08_9GAMM</name>
<dbReference type="AlphaFoldDB" id="A0AAE3KA08"/>
<dbReference type="PANTHER" id="PTHR23527">
    <property type="entry name" value="BLL3282 PROTEIN"/>
    <property type="match status" value="1"/>
</dbReference>
<dbReference type="InterPro" id="IPR020846">
    <property type="entry name" value="MFS_dom"/>
</dbReference>
<proteinExistence type="predicted"/>
<evidence type="ECO:0000256" key="2">
    <source>
        <dbReference type="ARBA" id="ARBA00022989"/>
    </source>
</evidence>
<reference evidence="6" key="1">
    <citation type="submission" date="2022-03" db="EMBL/GenBank/DDBJ databases">
        <title>Genomic Encyclopedia of Type Strains, Phase III (KMG-III): the genomes of soil and plant-associated and newly described type strains.</title>
        <authorList>
            <person name="Whitman W."/>
        </authorList>
    </citation>
    <scope>NUCLEOTIDE SEQUENCE</scope>
    <source>
        <strain evidence="6">ANL 6-2</strain>
    </source>
</reference>
<evidence type="ECO:0000256" key="4">
    <source>
        <dbReference type="SAM" id="Phobius"/>
    </source>
</evidence>
<keyword evidence="3 4" id="KW-0472">Membrane</keyword>
<evidence type="ECO:0000313" key="6">
    <source>
        <dbReference type="EMBL" id="MCP1673550.1"/>
    </source>
</evidence>
<protein>
    <submittedName>
        <fullName evidence="6">MFS family permease</fullName>
    </submittedName>
</protein>
<feature type="domain" description="Major facilitator superfamily (MFS) profile" evidence="5">
    <location>
        <begin position="13"/>
        <end position="400"/>
    </location>
</feature>
<feature type="transmembrane region" description="Helical" evidence="4">
    <location>
        <begin position="376"/>
        <end position="394"/>
    </location>
</feature>
<feature type="transmembrane region" description="Helical" evidence="4">
    <location>
        <begin position="247"/>
        <end position="271"/>
    </location>
</feature>
<dbReference type="EMBL" id="JALJXV010000001">
    <property type="protein sequence ID" value="MCP1673550.1"/>
    <property type="molecule type" value="Genomic_DNA"/>
</dbReference>
<feature type="transmembrane region" description="Helical" evidence="4">
    <location>
        <begin position="308"/>
        <end position="334"/>
    </location>
</feature>
<dbReference type="RefSeq" id="WP_253474084.1">
    <property type="nucleotide sequence ID" value="NZ_JALJXV010000001.1"/>
</dbReference>
<dbReference type="Pfam" id="PF07690">
    <property type="entry name" value="MFS_1"/>
    <property type="match status" value="1"/>
</dbReference>
<organism evidence="6 7">
    <name type="scientific">Natronocella acetinitrilica</name>
    <dbReference type="NCBI Taxonomy" id="414046"/>
    <lineage>
        <taxon>Bacteria</taxon>
        <taxon>Pseudomonadati</taxon>
        <taxon>Pseudomonadota</taxon>
        <taxon>Gammaproteobacteria</taxon>
        <taxon>Chromatiales</taxon>
        <taxon>Ectothiorhodospiraceae</taxon>
        <taxon>Natronocella</taxon>
    </lineage>
</organism>
<dbReference type="InterPro" id="IPR036259">
    <property type="entry name" value="MFS_trans_sf"/>
</dbReference>
<gene>
    <name evidence="6" type="ORF">J2T57_000642</name>
</gene>
<evidence type="ECO:0000259" key="5">
    <source>
        <dbReference type="PROSITE" id="PS50850"/>
    </source>
</evidence>
<dbReference type="PROSITE" id="PS50850">
    <property type="entry name" value="MFS"/>
    <property type="match status" value="1"/>
</dbReference>
<sequence length="406" mass="42199">MPQESAEGADPGVVAVLSTTTWVQALCSAAMLLVPTLAPQIAGSFGIAAGLVGLQVSLLYGFAMVTSTQAGGMVRRHGACRSSQYAMLLVAAGCGIALLGTPWALAITTVLLGISYGMTNPAAAVLLTRYTPSRYRNVVYSIKQTGVPLGGIIAGLMAPPLAQIWSWEAAFLVIALAALVTTLALQIPRARWDADRDPTARVRGLGSLTVLFRRREIRWLGLGGFCMAAVQLSLLSFAVAFMVEDLLIGLVLAGIILSFVHAAGVIGRILWGAVADRLGRSIPVLYGLAVSMGLLFVAIAMLSTDSPLWLVVTLLLAAGGTAIAWNGVFLAEVARRSALSEVSESTAAVLVLVYMGVLAGPAMVSGVLALTGSYSTAFMLPAAFAAAALVWLWICTREPGDPTRAG</sequence>
<keyword evidence="2 4" id="KW-1133">Transmembrane helix</keyword>
<feature type="transmembrane region" description="Helical" evidence="4">
    <location>
        <begin position="346"/>
        <end position="370"/>
    </location>
</feature>
<dbReference type="SUPFAM" id="SSF103473">
    <property type="entry name" value="MFS general substrate transporter"/>
    <property type="match status" value="1"/>
</dbReference>
<feature type="transmembrane region" description="Helical" evidence="4">
    <location>
        <begin position="41"/>
        <end position="65"/>
    </location>
</feature>
<feature type="transmembrane region" description="Helical" evidence="4">
    <location>
        <begin position="85"/>
        <end position="104"/>
    </location>
</feature>
<feature type="transmembrane region" description="Helical" evidence="4">
    <location>
        <begin position="164"/>
        <end position="185"/>
    </location>
</feature>
<dbReference type="PANTHER" id="PTHR23527:SF1">
    <property type="entry name" value="BLL3282 PROTEIN"/>
    <property type="match status" value="1"/>
</dbReference>
<comment type="caution">
    <text evidence="6">The sequence shown here is derived from an EMBL/GenBank/DDBJ whole genome shotgun (WGS) entry which is preliminary data.</text>
</comment>
<accession>A0AAE3KA08</accession>
<feature type="transmembrane region" description="Helical" evidence="4">
    <location>
        <begin position="219"/>
        <end position="241"/>
    </location>
</feature>
<feature type="transmembrane region" description="Helical" evidence="4">
    <location>
        <begin position="12"/>
        <end position="35"/>
    </location>
</feature>